<proteinExistence type="inferred from homology"/>
<evidence type="ECO:0000259" key="3">
    <source>
        <dbReference type="Pfam" id="PF08240"/>
    </source>
</evidence>
<evidence type="ECO:0000256" key="1">
    <source>
        <dbReference type="ARBA" id="ARBA00008072"/>
    </source>
</evidence>
<evidence type="ECO:0000256" key="2">
    <source>
        <dbReference type="ARBA" id="ARBA00023002"/>
    </source>
</evidence>
<evidence type="ECO:0000313" key="4">
    <source>
        <dbReference type="EMBL" id="RKL25850.1"/>
    </source>
</evidence>
<feature type="domain" description="Alcohol dehydrogenase-like N-terminal" evidence="3">
    <location>
        <begin position="3"/>
        <end position="40"/>
    </location>
</feature>
<evidence type="ECO:0000313" key="5">
    <source>
        <dbReference type="Proteomes" id="UP000283569"/>
    </source>
</evidence>
<reference evidence="4 5" key="1">
    <citation type="journal article" date="2018" name="Sci. Rep.">
        <title>Characterisation of pathogen-specific regions and novel effector candidates in Fusarium oxysporum f. sp. cepae.</title>
        <authorList>
            <person name="Armitage A.D."/>
            <person name="Taylor A."/>
            <person name="Sobczyk M.K."/>
            <person name="Baxter L."/>
            <person name="Greenfield B.P."/>
            <person name="Bates H.J."/>
            <person name="Wilson F."/>
            <person name="Jackson A.C."/>
            <person name="Ott S."/>
            <person name="Harrison R.J."/>
            <person name="Clarkson J.P."/>
        </authorList>
    </citation>
    <scope>NUCLEOTIDE SEQUENCE [LARGE SCALE GENOMIC DNA]</scope>
    <source>
        <strain evidence="4 5">Fp_A8</strain>
    </source>
</reference>
<dbReference type="InterPro" id="IPR047122">
    <property type="entry name" value="Trans-enoyl_RdTase-like"/>
</dbReference>
<accession>A0A420S979</accession>
<dbReference type="Gene3D" id="3.90.180.10">
    <property type="entry name" value="Medium-chain alcohol dehydrogenases, catalytic domain"/>
    <property type="match status" value="2"/>
</dbReference>
<dbReference type="SUPFAM" id="SSF50129">
    <property type="entry name" value="GroES-like"/>
    <property type="match status" value="1"/>
</dbReference>
<protein>
    <recommendedName>
        <fullName evidence="3">Alcohol dehydrogenase-like N-terminal domain-containing protein</fullName>
    </recommendedName>
</protein>
<dbReference type="PANTHER" id="PTHR45348">
    <property type="entry name" value="HYPOTHETICAL OXIDOREDUCTASE (EUROFUNG)"/>
    <property type="match status" value="1"/>
</dbReference>
<dbReference type="AlphaFoldDB" id="A0A420S979"/>
<comment type="similarity">
    <text evidence="1">Belongs to the zinc-containing alcohol dehydrogenase family.</text>
</comment>
<dbReference type="EMBL" id="MRDB01000093">
    <property type="protein sequence ID" value="RKL25850.1"/>
    <property type="molecule type" value="Genomic_DNA"/>
</dbReference>
<name>A0A420S979_GIBIN</name>
<sequence length="234" mass="25472">MVNEWPAVLGSDGAGVVIEVGPDVTRLKVGDYVYSCAPVGQNRFTPFQEAYLAREDLLFKKGDNISLEDSCTIGACLLIAVRSGASATFDSREMIDAQVAEIKKITDGNFGKMMDASTYGYKIMVKALETASNAKEKYLTSVDSWSPFSTPSSISEFRADLGHLCRPNETDGAQITANIAKWIPLLEQHIAAGTLKPLEHHVVDGVGWEKVIQGIQDMESGKIGKKVVVRTQEE</sequence>
<dbReference type="Proteomes" id="UP000283569">
    <property type="component" value="Unassembled WGS sequence"/>
</dbReference>
<dbReference type="GO" id="GO:0016651">
    <property type="term" value="F:oxidoreductase activity, acting on NAD(P)H"/>
    <property type="evidence" value="ECO:0007669"/>
    <property type="project" value="InterPro"/>
</dbReference>
<dbReference type="InterPro" id="IPR013154">
    <property type="entry name" value="ADH-like_N"/>
</dbReference>
<dbReference type="InterPro" id="IPR011032">
    <property type="entry name" value="GroES-like_sf"/>
</dbReference>
<organism evidence="4 5">
    <name type="scientific">Gibberella intermedia</name>
    <name type="common">Bulb rot disease fungus</name>
    <name type="synonym">Fusarium proliferatum</name>
    <dbReference type="NCBI Taxonomy" id="948311"/>
    <lineage>
        <taxon>Eukaryota</taxon>
        <taxon>Fungi</taxon>
        <taxon>Dikarya</taxon>
        <taxon>Ascomycota</taxon>
        <taxon>Pezizomycotina</taxon>
        <taxon>Sordariomycetes</taxon>
        <taxon>Hypocreomycetidae</taxon>
        <taxon>Hypocreales</taxon>
        <taxon>Nectriaceae</taxon>
        <taxon>Fusarium</taxon>
        <taxon>Fusarium fujikuroi species complex</taxon>
    </lineage>
</organism>
<keyword evidence="2" id="KW-0560">Oxidoreductase</keyword>
<dbReference type="Gene3D" id="3.40.50.720">
    <property type="entry name" value="NAD(P)-binding Rossmann-like Domain"/>
    <property type="match status" value="1"/>
</dbReference>
<gene>
    <name evidence="4" type="ORF">BFJ72_g13968</name>
</gene>
<dbReference type="PANTHER" id="PTHR45348:SF2">
    <property type="entry name" value="ZINC-TYPE ALCOHOL DEHYDROGENASE-LIKE PROTEIN C2E1P3.01"/>
    <property type="match status" value="1"/>
</dbReference>
<dbReference type="Pfam" id="PF08240">
    <property type="entry name" value="ADH_N"/>
    <property type="match status" value="1"/>
</dbReference>
<comment type="caution">
    <text evidence="4">The sequence shown here is derived from an EMBL/GenBank/DDBJ whole genome shotgun (WGS) entry which is preliminary data.</text>
</comment>